<dbReference type="GO" id="GO:0019262">
    <property type="term" value="P:N-acetylneuraminate catabolic process"/>
    <property type="evidence" value="ECO:0007669"/>
    <property type="project" value="UniProtKB-UniRule"/>
</dbReference>
<dbReference type="PROSITE" id="PS01161">
    <property type="entry name" value="GLC_GALNAC_ISOMERASE"/>
    <property type="match status" value="1"/>
</dbReference>
<comment type="similarity">
    <text evidence="4">Belongs to the glucosamine/galactosamine-6-phosphate isomerase family. NagB subfamily.</text>
</comment>
<evidence type="ECO:0000313" key="7">
    <source>
        <dbReference type="Proteomes" id="UP000315343"/>
    </source>
</evidence>
<dbReference type="CDD" id="cd01399">
    <property type="entry name" value="GlcN6P_deaminase"/>
    <property type="match status" value="1"/>
</dbReference>
<comment type="function">
    <text evidence="4">Catalyzes the reversible isomerization-deamination of glucosamine 6-phosphate (GlcN6P) to form fructose 6-phosphate (Fru6P) and ammonium ion.</text>
</comment>
<dbReference type="GO" id="GO:0006046">
    <property type="term" value="P:N-acetylglucosamine catabolic process"/>
    <property type="evidence" value="ECO:0007669"/>
    <property type="project" value="UniProtKB-UniRule"/>
</dbReference>
<evidence type="ECO:0000256" key="4">
    <source>
        <dbReference type="HAMAP-Rule" id="MF_01241"/>
    </source>
</evidence>
<feature type="active site" description="For ring-opening step" evidence="4">
    <location>
        <position position="136"/>
    </location>
</feature>
<sequence>MEVIIKNSYQEISSLAAGYLLNTVKNKENAVLGLPTGSTPLEMYKIVVNEYKKNNISFKNIKTFNLDEYIGLNKTDKNSYYFFMEKNLFSHIDINWANINIPNGMTSSIESECLNYENKIKKAGFIDILFLGIGKNGHIGFNEPAEYFEPHTHEVKLHQNTININSRFFNKIEDVPKKAITMGIKTILSAKKIVLIAAGSSKAEAISKTISGKIDPRLPASILQLHNNITILLDNEAAENIKDYNFLKVGCL</sequence>
<accession>A0A562JBS3</accession>
<dbReference type="GO" id="GO:0005737">
    <property type="term" value="C:cytoplasm"/>
    <property type="evidence" value="ECO:0007669"/>
    <property type="project" value="TreeGrafter"/>
</dbReference>
<dbReference type="RefSeq" id="WP_145082708.1">
    <property type="nucleotide sequence ID" value="NZ_DAMBUX010000011.1"/>
</dbReference>
<dbReference type="EC" id="3.5.99.6" evidence="4"/>
<feature type="domain" description="Glucosamine/galactosamine-6-phosphate isomerase" evidence="5">
    <location>
        <begin position="17"/>
        <end position="227"/>
    </location>
</feature>
<comment type="catalytic activity">
    <reaction evidence="1 4">
        <text>alpha-D-glucosamine 6-phosphate + H2O = beta-D-fructose 6-phosphate + NH4(+)</text>
        <dbReference type="Rhea" id="RHEA:12172"/>
        <dbReference type="ChEBI" id="CHEBI:15377"/>
        <dbReference type="ChEBI" id="CHEBI:28938"/>
        <dbReference type="ChEBI" id="CHEBI:57634"/>
        <dbReference type="ChEBI" id="CHEBI:75989"/>
        <dbReference type="EC" id="3.5.99.6"/>
    </reaction>
</comment>
<dbReference type="GO" id="GO:0006043">
    <property type="term" value="P:glucosamine catabolic process"/>
    <property type="evidence" value="ECO:0007669"/>
    <property type="project" value="TreeGrafter"/>
</dbReference>
<dbReference type="HAMAP" id="MF_01241">
    <property type="entry name" value="GlcN6P_deamin"/>
    <property type="match status" value="1"/>
</dbReference>
<keyword evidence="3 4" id="KW-0119">Carbohydrate metabolism</keyword>
<dbReference type="GO" id="GO:0042802">
    <property type="term" value="F:identical protein binding"/>
    <property type="evidence" value="ECO:0007669"/>
    <property type="project" value="TreeGrafter"/>
</dbReference>
<dbReference type="Proteomes" id="UP000315343">
    <property type="component" value="Unassembled WGS sequence"/>
</dbReference>
<dbReference type="Gene3D" id="3.40.50.1360">
    <property type="match status" value="1"/>
</dbReference>
<dbReference type="PANTHER" id="PTHR11280">
    <property type="entry name" value="GLUCOSAMINE-6-PHOSPHATE ISOMERASE"/>
    <property type="match status" value="1"/>
</dbReference>
<dbReference type="PANTHER" id="PTHR11280:SF5">
    <property type="entry name" value="GLUCOSAMINE-6-PHOSPHATE ISOMERASE"/>
    <property type="match status" value="1"/>
</dbReference>
<comment type="caution">
    <text evidence="4">Lacks conserved residue(s) required for the propagation of feature annotation.</text>
</comment>
<dbReference type="GO" id="GO:0004342">
    <property type="term" value="F:glucosamine-6-phosphate deaminase activity"/>
    <property type="evidence" value="ECO:0007669"/>
    <property type="project" value="UniProtKB-UniRule"/>
</dbReference>
<evidence type="ECO:0000256" key="2">
    <source>
        <dbReference type="ARBA" id="ARBA00022801"/>
    </source>
</evidence>
<keyword evidence="2 4" id="KW-0378">Hydrolase</keyword>
<dbReference type="SUPFAM" id="SSF100950">
    <property type="entry name" value="NagB/RpiA/CoA transferase-like"/>
    <property type="match status" value="1"/>
</dbReference>
<comment type="caution">
    <text evidence="6">The sequence shown here is derived from an EMBL/GenBank/DDBJ whole genome shotgun (WGS) entry which is preliminary data.</text>
</comment>
<evidence type="ECO:0000256" key="3">
    <source>
        <dbReference type="ARBA" id="ARBA00023277"/>
    </source>
</evidence>
<evidence type="ECO:0000259" key="5">
    <source>
        <dbReference type="Pfam" id="PF01182"/>
    </source>
</evidence>
<gene>
    <name evidence="4" type="primary">nagB</name>
    <name evidence="6" type="ORF">LY60_01933</name>
</gene>
<dbReference type="InterPro" id="IPR018321">
    <property type="entry name" value="Glucosamine6P_isomerase_CS"/>
</dbReference>
<dbReference type="UniPathway" id="UPA00629">
    <property type="reaction ID" value="UER00684"/>
</dbReference>
<protein>
    <recommendedName>
        <fullName evidence="4">Glucosamine-6-phosphate deaminase</fullName>
        <ecNumber evidence="4">3.5.99.6</ecNumber>
    </recommendedName>
    <alternativeName>
        <fullName evidence="4">GlcN6P deaminase</fullName>
        <shortName evidence="4">GNPDA</shortName>
    </alternativeName>
    <alternativeName>
        <fullName evidence="4">Glucosamine-6-phosphate isomerase</fullName>
    </alternativeName>
</protein>
<organism evidence="6 7">
    <name type="scientific">Sedimentibacter saalensis</name>
    <dbReference type="NCBI Taxonomy" id="130788"/>
    <lineage>
        <taxon>Bacteria</taxon>
        <taxon>Bacillati</taxon>
        <taxon>Bacillota</taxon>
        <taxon>Tissierellia</taxon>
        <taxon>Sedimentibacter</taxon>
    </lineage>
</organism>
<dbReference type="InterPro" id="IPR037171">
    <property type="entry name" value="NagB/RpiA_transferase-like"/>
</dbReference>
<dbReference type="Pfam" id="PF01182">
    <property type="entry name" value="Glucosamine_iso"/>
    <property type="match status" value="1"/>
</dbReference>
<dbReference type="AlphaFoldDB" id="A0A562JBS3"/>
<dbReference type="GO" id="GO:0005975">
    <property type="term" value="P:carbohydrate metabolic process"/>
    <property type="evidence" value="ECO:0007669"/>
    <property type="project" value="InterPro"/>
</dbReference>
<name>A0A562JBS3_9FIRM</name>
<dbReference type="NCBIfam" id="TIGR00502">
    <property type="entry name" value="nagB"/>
    <property type="match status" value="1"/>
</dbReference>
<keyword evidence="7" id="KW-1185">Reference proteome</keyword>
<comment type="pathway">
    <text evidence="4">Amino-sugar metabolism; N-acetylneuraminate degradation; D-fructose 6-phosphate from N-acetylneuraminate: step 5/5.</text>
</comment>
<proteinExistence type="inferred from homology"/>
<evidence type="ECO:0000313" key="6">
    <source>
        <dbReference type="EMBL" id="TWH80671.1"/>
    </source>
</evidence>
<feature type="active site" description="For ring-opening step" evidence="4">
    <location>
        <position position="143"/>
    </location>
</feature>
<dbReference type="EMBL" id="VLKH01000004">
    <property type="protein sequence ID" value="TWH80671.1"/>
    <property type="molecule type" value="Genomic_DNA"/>
</dbReference>
<reference evidence="6 7" key="1">
    <citation type="submission" date="2019-07" db="EMBL/GenBank/DDBJ databases">
        <title>Genomic Encyclopedia of Type Strains, Phase I: the one thousand microbial genomes (KMG-I) project.</title>
        <authorList>
            <person name="Kyrpides N."/>
        </authorList>
    </citation>
    <scope>NUCLEOTIDE SEQUENCE [LARGE SCALE GENOMIC DNA]</scope>
    <source>
        <strain evidence="6 7">DSM 13558</strain>
    </source>
</reference>
<dbReference type="FunFam" id="3.40.50.1360:FF:000003">
    <property type="entry name" value="Glucosamine-6-phosphate deaminase"/>
    <property type="match status" value="1"/>
</dbReference>
<feature type="active site" description="Proton acceptor; for ring-opening step" evidence="4">
    <location>
        <position position="138"/>
    </location>
</feature>
<dbReference type="InterPro" id="IPR004547">
    <property type="entry name" value="Glucosamine6P_isomerase"/>
</dbReference>
<dbReference type="InterPro" id="IPR006148">
    <property type="entry name" value="Glc/Gal-6P_isomerase"/>
</dbReference>
<evidence type="ECO:0000256" key="1">
    <source>
        <dbReference type="ARBA" id="ARBA00000644"/>
    </source>
</evidence>
<dbReference type="OrthoDB" id="9791139at2"/>
<feature type="active site" description="Proton acceptor; for enolization step" evidence="4">
    <location>
        <position position="67"/>
    </location>
</feature>